<reference evidence="2" key="1">
    <citation type="journal article" date="2015" name="Nature">
        <title>Complex archaea that bridge the gap between prokaryotes and eukaryotes.</title>
        <authorList>
            <person name="Spang A."/>
            <person name="Saw J.H."/>
            <person name="Jorgensen S.L."/>
            <person name="Zaremba-Niedzwiedzka K."/>
            <person name="Martijn J."/>
            <person name="Lind A.E."/>
            <person name="van Eijk R."/>
            <person name="Schleper C."/>
            <person name="Guy L."/>
            <person name="Ettema T.J."/>
        </authorList>
    </citation>
    <scope>NUCLEOTIDE SEQUENCE</scope>
</reference>
<gene>
    <name evidence="2" type="ORF">LCGC14_1231490</name>
</gene>
<accession>A0A0F9PCP1</accession>
<protein>
    <submittedName>
        <fullName evidence="2">Uncharacterized protein</fullName>
    </submittedName>
</protein>
<comment type="caution">
    <text evidence="2">The sequence shown here is derived from an EMBL/GenBank/DDBJ whole genome shotgun (WGS) entry which is preliminary data.</text>
</comment>
<dbReference type="AlphaFoldDB" id="A0A0F9PCP1"/>
<evidence type="ECO:0000313" key="2">
    <source>
        <dbReference type="EMBL" id="KKM91142.1"/>
    </source>
</evidence>
<sequence length="44" mass="5306">MSPAKTERQRRFFGSELSRRRAGKKTRTGLPEKKLEEFAKRRRK</sequence>
<organism evidence="2">
    <name type="scientific">marine sediment metagenome</name>
    <dbReference type="NCBI Taxonomy" id="412755"/>
    <lineage>
        <taxon>unclassified sequences</taxon>
        <taxon>metagenomes</taxon>
        <taxon>ecological metagenomes</taxon>
    </lineage>
</organism>
<evidence type="ECO:0000256" key="1">
    <source>
        <dbReference type="SAM" id="MobiDB-lite"/>
    </source>
</evidence>
<feature type="region of interest" description="Disordered" evidence="1">
    <location>
        <begin position="1"/>
        <end position="44"/>
    </location>
</feature>
<name>A0A0F9PCP1_9ZZZZ</name>
<dbReference type="EMBL" id="LAZR01006575">
    <property type="protein sequence ID" value="KKM91142.1"/>
    <property type="molecule type" value="Genomic_DNA"/>
</dbReference>
<feature type="compositionally biased region" description="Basic and acidic residues" evidence="1">
    <location>
        <begin position="30"/>
        <end position="44"/>
    </location>
</feature>
<proteinExistence type="predicted"/>
<feature type="compositionally biased region" description="Basic and acidic residues" evidence="1">
    <location>
        <begin position="1"/>
        <end position="10"/>
    </location>
</feature>